<evidence type="ECO:0000256" key="1">
    <source>
        <dbReference type="SAM" id="MobiDB-lite"/>
    </source>
</evidence>
<evidence type="ECO:0000313" key="3">
    <source>
        <dbReference type="Proteomes" id="UP001159363"/>
    </source>
</evidence>
<feature type="region of interest" description="Disordered" evidence="1">
    <location>
        <begin position="1"/>
        <end position="22"/>
    </location>
</feature>
<keyword evidence="3" id="KW-1185">Reference proteome</keyword>
<dbReference type="Proteomes" id="UP001159363">
    <property type="component" value="Chromosome 12"/>
</dbReference>
<sequence length="159" mass="17438">MDPRGNPTSRVKKRGSDTDSSVNLPIADFAKENTLVRKFYTSTEKVALLIPQWILTTAIHARLQSGASSDDSPALLTTAADPLLSIFSRAFATTPRPKGCVHLPPAFLANRHFSSHSRQVHQVIKSHASAAVYIGETGWPLSTCIKEHKKDTRHGEIQI</sequence>
<comment type="caution">
    <text evidence="2">The sequence shown here is derived from an EMBL/GenBank/DDBJ whole genome shotgun (WGS) entry which is preliminary data.</text>
</comment>
<evidence type="ECO:0000313" key="2">
    <source>
        <dbReference type="EMBL" id="KAJ8870178.1"/>
    </source>
</evidence>
<proteinExistence type="predicted"/>
<reference evidence="2 3" key="1">
    <citation type="submission" date="2023-02" db="EMBL/GenBank/DDBJ databases">
        <title>LHISI_Scaffold_Assembly.</title>
        <authorList>
            <person name="Stuart O.P."/>
            <person name="Cleave R."/>
            <person name="Magrath M.J.L."/>
            <person name="Mikheyev A.S."/>
        </authorList>
    </citation>
    <scope>NUCLEOTIDE SEQUENCE [LARGE SCALE GENOMIC DNA]</scope>
    <source>
        <strain evidence="2">Daus_M_001</strain>
        <tissue evidence="2">Leg muscle</tissue>
    </source>
</reference>
<dbReference type="EMBL" id="JARBHB010000013">
    <property type="protein sequence ID" value="KAJ8870178.1"/>
    <property type="molecule type" value="Genomic_DNA"/>
</dbReference>
<organism evidence="2 3">
    <name type="scientific">Dryococelus australis</name>
    <dbReference type="NCBI Taxonomy" id="614101"/>
    <lineage>
        <taxon>Eukaryota</taxon>
        <taxon>Metazoa</taxon>
        <taxon>Ecdysozoa</taxon>
        <taxon>Arthropoda</taxon>
        <taxon>Hexapoda</taxon>
        <taxon>Insecta</taxon>
        <taxon>Pterygota</taxon>
        <taxon>Neoptera</taxon>
        <taxon>Polyneoptera</taxon>
        <taxon>Phasmatodea</taxon>
        <taxon>Verophasmatodea</taxon>
        <taxon>Anareolatae</taxon>
        <taxon>Phasmatidae</taxon>
        <taxon>Eurycanthinae</taxon>
        <taxon>Dryococelus</taxon>
    </lineage>
</organism>
<accession>A0ABQ9GFG8</accession>
<protein>
    <submittedName>
        <fullName evidence="2">Uncharacterized protein</fullName>
    </submittedName>
</protein>
<gene>
    <name evidence="2" type="ORF">PR048_029192</name>
</gene>
<name>A0ABQ9GFG8_9NEOP</name>